<dbReference type="EMBL" id="KQ483557">
    <property type="protein sequence ID" value="KYP46481.1"/>
    <property type="molecule type" value="Genomic_DNA"/>
</dbReference>
<organism evidence="1 2">
    <name type="scientific">Cajanus cajan</name>
    <name type="common">Pigeon pea</name>
    <name type="synonym">Cajanus indicus</name>
    <dbReference type="NCBI Taxonomy" id="3821"/>
    <lineage>
        <taxon>Eukaryota</taxon>
        <taxon>Viridiplantae</taxon>
        <taxon>Streptophyta</taxon>
        <taxon>Embryophyta</taxon>
        <taxon>Tracheophyta</taxon>
        <taxon>Spermatophyta</taxon>
        <taxon>Magnoliopsida</taxon>
        <taxon>eudicotyledons</taxon>
        <taxon>Gunneridae</taxon>
        <taxon>Pentapetalae</taxon>
        <taxon>rosids</taxon>
        <taxon>fabids</taxon>
        <taxon>Fabales</taxon>
        <taxon>Fabaceae</taxon>
        <taxon>Papilionoideae</taxon>
        <taxon>50 kb inversion clade</taxon>
        <taxon>NPAAA clade</taxon>
        <taxon>indigoferoid/millettioid clade</taxon>
        <taxon>Phaseoleae</taxon>
        <taxon>Cajanus</taxon>
    </lineage>
</organism>
<gene>
    <name evidence="1" type="ORF">KK1_031937</name>
</gene>
<sequence>MRIFLVWQQQILATIRGLKLNKCLHEEHVPKKFESKEHEKYTLNDIEALLMAQEELFEKHKKADSNLVLANTVPSITKNLLSVSQFCRDNQVFFEFHANTCHVKQEHTKETLLEGKFSKGLYVFPKF</sequence>
<dbReference type="Proteomes" id="UP000075243">
    <property type="component" value="Unassembled WGS sequence"/>
</dbReference>
<evidence type="ECO:0000313" key="1">
    <source>
        <dbReference type="EMBL" id="KYP46481.1"/>
    </source>
</evidence>
<proteinExistence type="predicted"/>
<protein>
    <submittedName>
        <fullName evidence="1">Uncharacterized protein</fullName>
    </submittedName>
</protein>
<dbReference type="AlphaFoldDB" id="A0A151RVA8"/>
<evidence type="ECO:0000313" key="2">
    <source>
        <dbReference type="Proteomes" id="UP000075243"/>
    </source>
</evidence>
<dbReference type="Gramene" id="C.cajan_32634.t">
    <property type="protein sequence ID" value="C.cajan_32634.t"/>
    <property type="gene ID" value="C.cajan_32634"/>
</dbReference>
<keyword evidence="2" id="KW-1185">Reference proteome</keyword>
<reference evidence="1" key="1">
    <citation type="journal article" date="2012" name="Nat. Biotechnol.">
        <title>Draft genome sequence of pigeonpea (Cajanus cajan), an orphan legume crop of resource-poor farmers.</title>
        <authorList>
            <person name="Varshney R.K."/>
            <person name="Chen W."/>
            <person name="Li Y."/>
            <person name="Bharti A.K."/>
            <person name="Saxena R.K."/>
            <person name="Schlueter J.A."/>
            <person name="Donoghue M.T."/>
            <person name="Azam S."/>
            <person name="Fan G."/>
            <person name="Whaley A.M."/>
            <person name="Farmer A.D."/>
            <person name="Sheridan J."/>
            <person name="Iwata A."/>
            <person name="Tuteja R."/>
            <person name="Penmetsa R.V."/>
            <person name="Wu W."/>
            <person name="Upadhyaya H.D."/>
            <person name="Yang S.P."/>
            <person name="Shah T."/>
            <person name="Saxena K.B."/>
            <person name="Michael T."/>
            <person name="McCombie W.R."/>
            <person name="Yang B."/>
            <person name="Zhang G."/>
            <person name="Yang H."/>
            <person name="Wang J."/>
            <person name="Spillane C."/>
            <person name="Cook D.R."/>
            <person name="May G.D."/>
            <person name="Xu X."/>
            <person name="Jackson S.A."/>
        </authorList>
    </citation>
    <scope>NUCLEOTIDE SEQUENCE [LARGE SCALE GENOMIC DNA]</scope>
</reference>
<name>A0A151RVA8_CAJCA</name>
<accession>A0A151RVA8</accession>